<keyword evidence="1" id="KW-0472">Membrane</keyword>
<dbReference type="EMBL" id="JBHTOF010000019">
    <property type="protein sequence ID" value="MFD1464818.1"/>
    <property type="molecule type" value="Genomic_DNA"/>
</dbReference>
<keyword evidence="3" id="KW-1185">Reference proteome</keyword>
<evidence type="ECO:0000313" key="2">
    <source>
        <dbReference type="EMBL" id="MFD1464818.1"/>
    </source>
</evidence>
<evidence type="ECO:0000256" key="1">
    <source>
        <dbReference type="SAM" id="Phobius"/>
    </source>
</evidence>
<organism evidence="2 3">
    <name type="scientific">Lapidilactobacillus mulanensis</name>
    <dbReference type="NCBI Taxonomy" id="2485999"/>
    <lineage>
        <taxon>Bacteria</taxon>
        <taxon>Bacillati</taxon>
        <taxon>Bacillota</taxon>
        <taxon>Bacilli</taxon>
        <taxon>Lactobacillales</taxon>
        <taxon>Lactobacillaceae</taxon>
        <taxon>Lapidilactobacillus</taxon>
    </lineage>
</organism>
<feature type="transmembrane region" description="Helical" evidence="1">
    <location>
        <begin position="12"/>
        <end position="29"/>
    </location>
</feature>
<sequence>MFNRNSDSDHTLTILIAILIWIAGVYLLIHDYLKTGVLNGPMAILLVIGIVITGAALFSSHRK</sequence>
<comment type="caution">
    <text evidence="2">The sequence shown here is derived from an EMBL/GenBank/DDBJ whole genome shotgun (WGS) entry which is preliminary data.</text>
</comment>
<keyword evidence="1" id="KW-1133">Transmembrane helix</keyword>
<dbReference type="Proteomes" id="UP001597244">
    <property type="component" value="Unassembled WGS sequence"/>
</dbReference>
<accession>A0ABW4DLX3</accession>
<reference evidence="3" key="1">
    <citation type="journal article" date="2019" name="Int. J. Syst. Evol. Microbiol.">
        <title>The Global Catalogue of Microorganisms (GCM) 10K type strain sequencing project: providing services to taxonomists for standard genome sequencing and annotation.</title>
        <authorList>
            <consortium name="The Broad Institute Genomics Platform"/>
            <consortium name="The Broad Institute Genome Sequencing Center for Infectious Disease"/>
            <person name="Wu L."/>
            <person name="Ma J."/>
        </authorList>
    </citation>
    <scope>NUCLEOTIDE SEQUENCE [LARGE SCALE GENOMIC DNA]</scope>
    <source>
        <strain evidence="3">CCM 8951</strain>
    </source>
</reference>
<dbReference type="RefSeq" id="WP_125578756.1">
    <property type="nucleotide sequence ID" value="NZ_JBHTOF010000019.1"/>
</dbReference>
<gene>
    <name evidence="2" type="ORF">ACFQ4L_01760</name>
</gene>
<evidence type="ECO:0000313" key="3">
    <source>
        <dbReference type="Proteomes" id="UP001597244"/>
    </source>
</evidence>
<feature type="transmembrane region" description="Helical" evidence="1">
    <location>
        <begin position="41"/>
        <end position="58"/>
    </location>
</feature>
<protein>
    <recommendedName>
        <fullName evidence="4">DUF2929 family protein</fullName>
    </recommendedName>
</protein>
<proteinExistence type="predicted"/>
<keyword evidence="1" id="KW-0812">Transmembrane</keyword>
<name>A0ABW4DLX3_9LACO</name>
<evidence type="ECO:0008006" key="4">
    <source>
        <dbReference type="Google" id="ProtNLM"/>
    </source>
</evidence>